<organism evidence="7 8">
    <name type="scientific">Plasticicumulans lactativorans</name>
    <dbReference type="NCBI Taxonomy" id="1133106"/>
    <lineage>
        <taxon>Bacteria</taxon>
        <taxon>Pseudomonadati</taxon>
        <taxon>Pseudomonadota</taxon>
        <taxon>Gammaproteobacteria</taxon>
        <taxon>Candidatus Competibacteraceae</taxon>
        <taxon>Plasticicumulans</taxon>
    </lineage>
</organism>
<feature type="transmembrane region" description="Helical" evidence="6">
    <location>
        <begin position="391"/>
        <end position="414"/>
    </location>
</feature>
<feature type="transmembrane region" description="Helical" evidence="6">
    <location>
        <begin position="110"/>
        <end position="128"/>
    </location>
</feature>
<keyword evidence="3 6" id="KW-0812">Transmembrane</keyword>
<feature type="transmembrane region" description="Helical" evidence="6">
    <location>
        <begin position="460"/>
        <end position="478"/>
    </location>
</feature>
<dbReference type="NCBIfam" id="NF008450">
    <property type="entry name" value="PRK11301.1"/>
    <property type="match status" value="1"/>
</dbReference>
<keyword evidence="8" id="KW-1185">Reference proteome</keyword>
<evidence type="ECO:0000256" key="1">
    <source>
        <dbReference type="ARBA" id="ARBA00004429"/>
    </source>
</evidence>
<protein>
    <submittedName>
        <fullName evidence="7">Branched-chain amino acid transport system permease protein</fullName>
    </submittedName>
</protein>
<feature type="transmembrane region" description="Helical" evidence="6">
    <location>
        <begin position="165"/>
        <end position="184"/>
    </location>
</feature>
<proteinExistence type="predicted"/>
<comment type="caution">
    <text evidence="7">The sequence shown here is derived from an EMBL/GenBank/DDBJ whole genome shotgun (WGS) entry which is preliminary data.</text>
</comment>
<evidence type="ECO:0000256" key="6">
    <source>
        <dbReference type="SAM" id="Phobius"/>
    </source>
</evidence>
<keyword evidence="4 6" id="KW-1133">Transmembrane helix</keyword>
<feature type="transmembrane region" description="Helical" evidence="6">
    <location>
        <begin position="241"/>
        <end position="265"/>
    </location>
</feature>
<evidence type="ECO:0000256" key="3">
    <source>
        <dbReference type="ARBA" id="ARBA00022692"/>
    </source>
</evidence>
<feature type="transmembrane region" description="Helical" evidence="6">
    <location>
        <begin position="216"/>
        <end position="235"/>
    </location>
</feature>
<dbReference type="GO" id="GO:0005886">
    <property type="term" value="C:plasma membrane"/>
    <property type="evidence" value="ECO:0007669"/>
    <property type="project" value="UniProtKB-SubCell"/>
</dbReference>
<dbReference type="InterPro" id="IPR001851">
    <property type="entry name" value="ABC_transp_permease"/>
</dbReference>
<name>A0A4R2L704_9GAMM</name>
<feature type="transmembrane region" description="Helical" evidence="6">
    <location>
        <begin position="339"/>
        <end position="357"/>
    </location>
</feature>
<feature type="transmembrane region" description="Helical" evidence="6">
    <location>
        <begin position="426"/>
        <end position="453"/>
    </location>
</feature>
<dbReference type="GO" id="GO:0015658">
    <property type="term" value="F:branched-chain amino acid transmembrane transporter activity"/>
    <property type="evidence" value="ECO:0007669"/>
    <property type="project" value="InterPro"/>
</dbReference>
<dbReference type="Proteomes" id="UP000295765">
    <property type="component" value="Unassembled WGS sequence"/>
</dbReference>
<sequence>MRAKVHEPIDFGHALRDALVTGVLTLLVLGPVTNLVLDGYAITAELLRGPLIVNGIGLALVVALGRFVVAVGVQTPAGRDLLTRFGQKGAHGVTVETAADNDWHRVLRPLVIGGALSLLLLVLSRFGLMDVQRAAALVLIVLFVVLGQGLGSLRRRGQSSPWRILVPLLFVAGLVLPLLFNAWGLFPKTWIGNLILALIYVLLGLGLNIVVGLAGLLDLGFVAFYAVGAYFLALGAQYFGIGFWTALLCAPILAACCGAVLGFPVLRMHGDYLAIVTLGFGEIIRLILNNWLEVTGGPNGAPAPGPSLFGLEFGRVARGEGNTPFHEFFGLEYSADYKFLFIYLVLFVVVAAMIRFITRLRAMPMGRAWEALREDEIACRSLGINHVVVKLTAFMMGAMTGGIAGVFFATYQGFVNPTSFNFFESVLILAIVVLGGMGSTLGVIIAALVLTLLPEVLRDFADYRVLLFGALMVLMMIWRPRGLIRPKRPAFAPKGA</sequence>
<dbReference type="InterPro" id="IPR043428">
    <property type="entry name" value="LivM-like"/>
</dbReference>
<keyword evidence="2" id="KW-1003">Cell membrane</keyword>
<evidence type="ECO:0000256" key="2">
    <source>
        <dbReference type="ARBA" id="ARBA00022475"/>
    </source>
</evidence>
<reference evidence="7 8" key="1">
    <citation type="submission" date="2019-03" db="EMBL/GenBank/DDBJ databases">
        <title>Genomic Encyclopedia of Type Strains, Phase IV (KMG-IV): sequencing the most valuable type-strain genomes for metagenomic binning, comparative biology and taxonomic classification.</title>
        <authorList>
            <person name="Goeker M."/>
        </authorList>
    </citation>
    <scope>NUCLEOTIDE SEQUENCE [LARGE SCALE GENOMIC DNA]</scope>
    <source>
        <strain evidence="7 8">DSM 25287</strain>
    </source>
</reference>
<comment type="subcellular location">
    <subcellularLocation>
        <location evidence="1">Cell inner membrane</location>
        <topology evidence="1">Multi-pass membrane protein</topology>
    </subcellularLocation>
</comment>
<evidence type="ECO:0000256" key="4">
    <source>
        <dbReference type="ARBA" id="ARBA00022989"/>
    </source>
</evidence>
<evidence type="ECO:0000313" key="7">
    <source>
        <dbReference type="EMBL" id="TCO81067.1"/>
    </source>
</evidence>
<gene>
    <name evidence="7" type="ORF">EV699_11092</name>
</gene>
<feature type="transmembrane region" description="Helical" evidence="6">
    <location>
        <begin position="134"/>
        <end position="153"/>
    </location>
</feature>
<feature type="transmembrane region" description="Helical" evidence="6">
    <location>
        <begin position="190"/>
        <end position="211"/>
    </location>
</feature>
<dbReference type="PANTHER" id="PTHR30482:SF20">
    <property type="entry name" value="HIGH-AFFINITY BRANCHED-CHAIN AMINO ACID TRANSPORT SYSTEM PERMEASE PROTEIN LIVM"/>
    <property type="match status" value="1"/>
</dbReference>
<dbReference type="Pfam" id="PF02653">
    <property type="entry name" value="BPD_transp_2"/>
    <property type="match status" value="1"/>
</dbReference>
<feature type="transmembrane region" description="Helical" evidence="6">
    <location>
        <begin position="49"/>
        <end position="69"/>
    </location>
</feature>
<evidence type="ECO:0000256" key="5">
    <source>
        <dbReference type="ARBA" id="ARBA00023136"/>
    </source>
</evidence>
<dbReference type="CDD" id="cd06581">
    <property type="entry name" value="TM_PBP1_LivM_like"/>
    <property type="match status" value="1"/>
</dbReference>
<evidence type="ECO:0000313" key="8">
    <source>
        <dbReference type="Proteomes" id="UP000295765"/>
    </source>
</evidence>
<dbReference type="RefSeq" id="WP_243662622.1">
    <property type="nucleotide sequence ID" value="NZ_SLWY01000010.1"/>
</dbReference>
<dbReference type="AlphaFoldDB" id="A0A4R2L704"/>
<accession>A0A4R2L704</accession>
<keyword evidence="5 6" id="KW-0472">Membrane</keyword>
<feature type="transmembrane region" description="Helical" evidence="6">
    <location>
        <begin position="18"/>
        <end position="37"/>
    </location>
</feature>
<dbReference type="PANTHER" id="PTHR30482">
    <property type="entry name" value="HIGH-AFFINITY BRANCHED-CHAIN AMINO ACID TRANSPORT SYSTEM PERMEASE"/>
    <property type="match status" value="1"/>
</dbReference>
<dbReference type="EMBL" id="SLWY01000010">
    <property type="protein sequence ID" value="TCO81067.1"/>
    <property type="molecule type" value="Genomic_DNA"/>
</dbReference>